<feature type="domain" description="DUF6535" evidence="3">
    <location>
        <begin position="118"/>
        <end position="298"/>
    </location>
</feature>
<evidence type="ECO:0000256" key="1">
    <source>
        <dbReference type="SAM" id="MobiDB-lite"/>
    </source>
</evidence>
<evidence type="ECO:0000259" key="3">
    <source>
        <dbReference type="Pfam" id="PF20153"/>
    </source>
</evidence>
<feature type="transmembrane region" description="Helical" evidence="2">
    <location>
        <begin position="142"/>
        <end position="163"/>
    </location>
</feature>
<protein>
    <recommendedName>
        <fullName evidence="3">DUF6535 domain-containing protein</fullName>
    </recommendedName>
</protein>
<feature type="compositionally biased region" description="Polar residues" evidence="1">
    <location>
        <begin position="965"/>
        <end position="976"/>
    </location>
</feature>
<feature type="transmembrane region" description="Helical" evidence="2">
    <location>
        <begin position="304"/>
        <end position="325"/>
    </location>
</feature>
<gene>
    <name evidence="4" type="ORF">IW261DRAFT_1488759</name>
</gene>
<feature type="transmembrane region" description="Helical" evidence="2">
    <location>
        <begin position="271"/>
        <end position="298"/>
    </location>
</feature>
<dbReference type="Proteomes" id="UP001175227">
    <property type="component" value="Unassembled WGS sequence"/>
</dbReference>
<feature type="compositionally biased region" description="Basic and acidic residues" evidence="1">
    <location>
        <begin position="977"/>
        <end position="989"/>
    </location>
</feature>
<feature type="region of interest" description="Disordered" evidence="1">
    <location>
        <begin position="961"/>
        <end position="996"/>
    </location>
</feature>
<dbReference type="AlphaFoldDB" id="A0AA39P3W4"/>
<keyword evidence="2" id="KW-0812">Transmembrane</keyword>
<evidence type="ECO:0000313" key="4">
    <source>
        <dbReference type="EMBL" id="KAK0477093.1"/>
    </source>
</evidence>
<evidence type="ECO:0000256" key="2">
    <source>
        <dbReference type="SAM" id="Phobius"/>
    </source>
</evidence>
<feature type="compositionally biased region" description="Basic and acidic residues" evidence="1">
    <location>
        <begin position="1"/>
        <end position="14"/>
    </location>
</feature>
<evidence type="ECO:0000313" key="5">
    <source>
        <dbReference type="Proteomes" id="UP001175227"/>
    </source>
</evidence>
<sequence>MEHQTPSDDIRDGDILCPESTDQQFQSASQLGAPPPGARKSINGSERPRPSATHHATTVKGKNPSSPVENYVRQPIRKRWPFLFGLPGTAPVRVPTGDSRVYAPSQPFEEAGPTSSVWRAYLDESLIYHADMLEKQRGQTNILLVFAGLFSAIVTAFIIQSSANLRQDYQKLSALLLFDQINIQRALANGTSLDRITSTGADPTAPFSPKPLDSWINGLWFASLTISLAAAFFVIIVDEWYGHYLSPVAGDPQVGVRTRHFRYKGLIEWRFGTFIGFLPLMLRLSLGLFFFGLVLYLVPQQKEMAIAVGILSLPLFLAVDPINIFSIQCPELPYKTRLNARLYTFIIWILRQLPAFVTKIVSLLLDVHPEIETFEDLEMYTAGKSYIENEVDALLWLYTGSLTSSTRHLVIHALAGLPPDRIARAKEVFSPHWAEIRAEKERMLMDCMVLAREEYTRWVPKDIPNIDHKIEPLLRLEILFPELRRKFPSGIFGEHNLDFSKKLSNTLSITLSSMEDSHFQQPIDQKEVAINTLLADRGLHHPAVWKKLLDRRVTKEQLFQDRWDVLTIDMCLSMVKAIYLPECYPPEECSCTLVYAAVTYCKPDILKGLLSFFQSFDLHTDAVDPERRLSLAIVRALVPDSASSAVHSGQHDPFHHGSTISKYQLLHVALHAIGKQTSYLLTERPSVRWRTDVFQAILAYIMSDLFTGSSSSNWEDSEFSELFWTCRSYALVVMASLMDGGSENSLVEPPAEWATKLLFLNILEVIHDERAADAPRLSTLQNFSDLPQHFDSIFGIVAFILGQAFSRGIFHAYEAFEEKGSLRYITEKSNLHPELIEGLSGYIIGFSGSKARKLPDIRSDQSLGWHIQDIHQAHVIRCICASIARSGTPPRPILSSLASISPYHDEWCKILEILNSPDHKYSVESYILHPADIGTQDDVKLWKKDMREIVRILAKCLEEEKGRSKGTNQPSTSPNHCTEDLVTHNESRWQPDPNADIELGELRLENANAE</sequence>
<keyword evidence="5" id="KW-1185">Reference proteome</keyword>
<feature type="transmembrane region" description="Helical" evidence="2">
    <location>
        <begin position="218"/>
        <end position="237"/>
    </location>
</feature>
<keyword evidence="2" id="KW-1133">Transmembrane helix</keyword>
<dbReference type="InterPro" id="IPR045338">
    <property type="entry name" value="DUF6535"/>
</dbReference>
<dbReference type="Pfam" id="PF20153">
    <property type="entry name" value="DUF6535"/>
    <property type="match status" value="1"/>
</dbReference>
<comment type="caution">
    <text evidence="4">The sequence shown here is derived from an EMBL/GenBank/DDBJ whole genome shotgun (WGS) entry which is preliminary data.</text>
</comment>
<dbReference type="EMBL" id="JAUEPR010000018">
    <property type="protein sequence ID" value="KAK0477093.1"/>
    <property type="molecule type" value="Genomic_DNA"/>
</dbReference>
<name>A0AA39P3W4_9AGAR</name>
<organism evidence="4 5">
    <name type="scientific">Armillaria novae-zelandiae</name>
    <dbReference type="NCBI Taxonomy" id="153914"/>
    <lineage>
        <taxon>Eukaryota</taxon>
        <taxon>Fungi</taxon>
        <taxon>Dikarya</taxon>
        <taxon>Basidiomycota</taxon>
        <taxon>Agaricomycotina</taxon>
        <taxon>Agaricomycetes</taxon>
        <taxon>Agaricomycetidae</taxon>
        <taxon>Agaricales</taxon>
        <taxon>Marasmiineae</taxon>
        <taxon>Physalacriaceae</taxon>
        <taxon>Armillaria</taxon>
    </lineage>
</organism>
<keyword evidence="2" id="KW-0472">Membrane</keyword>
<reference evidence="4" key="1">
    <citation type="submission" date="2023-06" db="EMBL/GenBank/DDBJ databases">
        <authorList>
            <consortium name="Lawrence Berkeley National Laboratory"/>
            <person name="Ahrendt S."/>
            <person name="Sahu N."/>
            <person name="Indic B."/>
            <person name="Wong-Bajracharya J."/>
            <person name="Merenyi Z."/>
            <person name="Ke H.-M."/>
            <person name="Monk M."/>
            <person name="Kocsube S."/>
            <person name="Drula E."/>
            <person name="Lipzen A."/>
            <person name="Balint B."/>
            <person name="Henrissat B."/>
            <person name="Andreopoulos B."/>
            <person name="Martin F.M."/>
            <person name="Harder C.B."/>
            <person name="Rigling D."/>
            <person name="Ford K.L."/>
            <person name="Foster G.D."/>
            <person name="Pangilinan J."/>
            <person name="Papanicolaou A."/>
            <person name="Barry K."/>
            <person name="LaButti K."/>
            <person name="Viragh M."/>
            <person name="Koriabine M."/>
            <person name="Yan M."/>
            <person name="Riley R."/>
            <person name="Champramary S."/>
            <person name="Plett K.L."/>
            <person name="Tsai I.J."/>
            <person name="Slot J."/>
            <person name="Sipos G."/>
            <person name="Plett J."/>
            <person name="Nagy L.G."/>
            <person name="Grigoriev I.V."/>
        </authorList>
    </citation>
    <scope>NUCLEOTIDE SEQUENCE</scope>
    <source>
        <strain evidence="4">ICMP 16352</strain>
    </source>
</reference>
<feature type="compositionally biased region" description="Polar residues" evidence="1">
    <location>
        <begin position="20"/>
        <end position="30"/>
    </location>
</feature>
<proteinExistence type="predicted"/>
<accession>A0AA39P3W4</accession>
<feature type="region of interest" description="Disordered" evidence="1">
    <location>
        <begin position="1"/>
        <end position="69"/>
    </location>
</feature>